<reference evidence="1" key="1">
    <citation type="submission" date="2021-08" db="EMBL/GenBank/DDBJ databases">
        <title>The first chromosome-level gecko genome reveals the dynamic sex chromosomes of Neotropical dwarf geckos (Sphaerodactylidae: Sphaerodactylus).</title>
        <authorList>
            <person name="Pinto B.J."/>
            <person name="Keating S.E."/>
            <person name="Gamble T."/>
        </authorList>
    </citation>
    <scope>NUCLEOTIDE SEQUENCE</scope>
    <source>
        <strain evidence="1">TG3544</strain>
    </source>
</reference>
<dbReference type="EMBL" id="CM037619">
    <property type="protein sequence ID" value="KAH8008367.1"/>
    <property type="molecule type" value="Genomic_DNA"/>
</dbReference>
<evidence type="ECO:0000313" key="1">
    <source>
        <dbReference type="EMBL" id="KAH8008367.1"/>
    </source>
</evidence>
<evidence type="ECO:0000313" key="2">
    <source>
        <dbReference type="Proteomes" id="UP000827872"/>
    </source>
</evidence>
<gene>
    <name evidence="1" type="ORF">K3G42_029290</name>
</gene>
<dbReference type="Proteomes" id="UP000827872">
    <property type="component" value="Linkage Group LG06"/>
</dbReference>
<comment type="caution">
    <text evidence="1">The sequence shown here is derived from an EMBL/GenBank/DDBJ whole genome shotgun (WGS) entry which is preliminary data.</text>
</comment>
<organism evidence="1 2">
    <name type="scientific">Sphaerodactylus townsendi</name>
    <dbReference type="NCBI Taxonomy" id="933632"/>
    <lineage>
        <taxon>Eukaryota</taxon>
        <taxon>Metazoa</taxon>
        <taxon>Chordata</taxon>
        <taxon>Craniata</taxon>
        <taxon>Vertebrata</taxon>
        <taxon>Euteleostomi</taxon>
        <taxon>Lepidosauria</taxon>
        <taxon>Squamata</taxon>
        <taxon>Bifurcata</taxon>
        <taxon>Gekkota</taxon>
        <taxon>Sphaerodactylidae</taxon>
        <taxon>Sphaerodactylus</taxon>
    </lineage>
</organism>
<proteinExistence type="predicted"/>
<keyword evidence="2" id="KW-1185">Reference proteome</keyword>
<accession>A0ACB8FSV3</accession>
<name>A0ACB8FSV3_9SAUR</name>
<protein>
    <submittedName>
        <fullName evidence="1">Uncharacterized protein</fullName>
    </submittedName>
</protein>
<sequence>MAGKSAPAAPPDDTWIPADKGSASPAASPPKKKKSKGGSSSLRRAFSWLRGRRKKKQQKGQAGAPPAEGKKQEGRPKAKGYCRFTGHVPSQLSHEVRDLERNPELLQKSPHQEIVLLKLLQLRTHPRAGFQCEEGGEEDAVQLLKDLSSGT</sequence>